<feature type="non-terminal residue" evidence="3">
    <location>
        <position position="1"/>
    </location>
</feature>
<accession>A0A075AGW1</accession>
<feature type="non-terminal residue" evidence="3">
    <location>
        <position position="357"/>
    </location>
</feature>
<gene>
    <name evidence="3" type="ORF">T265_13450</name>
</gene>
<feature type="domain" description="DUF1731" evidence="2">
    <location>
        <begin position="299"/>
        <end position="346"/>
    </location>
</feature>
<evidence type="ECO:0000259" key="1">
    <source>
        <dbReference type="Pfam" id="PF01370"/>
    </source>
</evidence>
<dbReference type="CTD" id="20327617"/>
<organism evidence="3 4">
    <name type="scientific">Opisthorchis viverrini</name>
    <name type="common">Southeast Asian liver fluke</name>
    <dbReference type="NCBI Taxonomy" id="6198"/>
    <lineage>
        <taxon>Eukaryota</taxon>
        <taxon>Metazoa</taxon>
        <taxon>Spiralia</taxon>
        <taxon>Lophotrochozoa</taxon>
        <taxon>Platyhelminthes</taxon>
        <taxon>Trematoda</taxon>
        <taxon>Digenea</taxon>
        <taxon>Opisthorchiida</taxon>
        <taxon>Opisthorchiata</taxon>
        <taxon>Opisthorchiidae</taxon>
        <taxon>Opisthorchis</taxon>
    </lineage>
</organism>
<dbReference type="EMBL" id="KL596685">
    <property type="protein sequence ID" value="KER29119.1"/>
    <property type="molecule type" value="Genomic_DNA"/>
</dbReference>
<name>A0A075AGW1_OPIVI</name>
<dbReference type="InterPro" id="IPR013549">
    <property type="entry name" value="DUF1731"/>
</dbReference>
<evidence type="ECO:0000259" key="2">
    <source>
        <dbReference type="Pfam" id="PF08338"/>
    </source>
</evidence>
<dbReference type="InterPro" id="IPR001509">
    <property type="entry name" value="Epimerase_deHydtase"/>
</dbReference>
<dbReference type="GeneID" id="20327617"/>
<dbReference type="Pfam" id="PF08338">
    <property type="entry name" value="DUF1731"/>
    <property type="match status" value="1"/>
</dbReference>
<dbReference type="KEGG" id="ovi:T265_13450"/>
<reference evidence="3 4" key="1">
    <citation type="submission" date="2013-11" db="EMBL/GenBank/DDBJ databases">
        <title>Opisthorchis viverrini - life in the bile duct.</title>
        <authorList>
            <person name="Young N.D."/>
            <person name="Nagarajan N."/>
            <person name="Lin S.J."/>
            <person name="Korhonen P.K."/>
            <person name="Jex A.R."/>
            <person name="Hall R.S."/>
            <person name="Safavi-Hemami H."/>
            <person name="Kaewkong W."/>
            <person name="Bertrand D."/>
            <person name="Gao S."/>
            <person name="Seet Q."/>
            <person name="Wongkham S."/>
            <person name="Teh B.T."/>
            <person name="Wongkham C."/>
            <person name="Intapan P.M."/>
            <person name="Maleewong W."/>
            <person name="Yang X."/>
            <person name="Hu M."/>
            <person name="Wang Z."/>
            <person name="Hofmann A."/>
            <person name="Sternberg P.W."/>
            <person name="Tan P."/>
            <person name="Wang J."/>
            <person name="Gasser R.B."/>
        </authorList>
    </citation>
    <scope>NUCLEOTIDE SEQUENCE [LARGE SCALE GENOMIC DNA]</scope>
</reference>
<evidence type="ECO:0000313" key="4">
    <source>
        <dbReference type="Proteomes" id="UP000054324"/>
    </source>
</evidence>
<evidence type="ECO:0000313" key="3">
    <source>
        <dbReference type="EMBL" id="KER29119.1"/>
    </source>
</evidence>
<dbReference type="OrthoDB" id="276721at2759"/>
<dbReference type="PANTHER" id="PTHR11092">
    <property type="entry name" value="SUGAR NUCLEOTIDE EPIMERASE RELATED"/>
    <property type="match status" value="1"/>
</dbReference>
<sequence>GGTGLIGKAISAQLLSAGHTVKVVTRTPKSNNHVTWDSIKSSGLPPSTQVVINTTGRSIGEVNPLFCLPGRYKQYIEEVFSSRIDTTKILVKAAQSFPLKAFINASAVGFYKPSLTETFTEAAAYEDHGMITRLVKEWELAAQMPERKDIKQYQLRLGFYKPSLTETFTEAAAYEDHGMITRLVKEWELAAQMPERKDIKQYQLRLGVVLAENSNFVKSLYPSHRVGLGGPIASGRQWISWIHLDDVVRIVQYLLDPESSVPVGPVNATAPFACRQDAVSKAFSEAVNAPNLPFGPIRTPAFVAKLILGSDRSTLLLEGQRVVPQKLLDAGFNFKYPRLEDALEAIFQRRPTSIPTD</sequence>
<dbReference type="InterPro" id="IPR036291">
    <property type="entry name" value="NAD(P)-bd_dom_sf"/>
</dbReference>
<dbReference type="SUPFAM" id="SSF51735">
    <property type="entry name" value="NAD(P)-binding Rossmann-fold domains"/>
    <property type="match status" value="1"/>
</dbReference>
<dbReference type="Pfam" id="PF01370">
    <property type="entry name" value="Epimerase"/>
    <property type="match status" value="1"/>
</dbReference>
<keyword evidence="4" id="KW-1185">Reference proteome</keyword>
<dbReference type="AlphaFoldDB" id="A0A075AGW1"/>
<dbReference type="STRING" id="6198.A0A075AGW1"/>
<dbReference type="Gene3D" id="3.40.50.720">
    <property type="entry name" value="NAD(P)-binding Rossmann-like Domain"/>
    <property type="match status" value="2"/>
</dbReference>
<dbReference type="RefSeq" id="XP_009167169.1">
    <property type="nucleotide sequence ID" value="XM_009168905.1"/>
</dbReference>
<protein>
    <recommendedName>
        <fullName evidence="5">TIGR01777 family protein</fullName>
    </recommendedName>
</protein>
<proteinExistence type="predicted"/>
<dbReference type="PANTHER" id="PTHR11092:SF0">
    <property type="entry name" value="EPIMERASE FAMILY PROTEIN SDR39U1"/>
    <property type="match status" value="1"/>
</dbReference>
<dbReference type="Proteomes" id="UP000054324">
    <property type="component" value="Unassembled WGS sequence"/>
</dbReference>
<evidence type="ECO:0008006" key="5">
    <source>
        <dbReference type="Google" id="ProtNLM"/>
    </source>
</evidence>
<feature type="domain" description="NAD-dependent epimerase/dehydratase" evidence="1">
    <location>
        <begin position="1"/>
        <end position="121"/>
    </location>
</feature>